<organism evidence="3 4">
    <name type="scientific">Alkanindiges illinoisensis</name>
    <dbReference type="NCBI Taxonomy" id="197183"/>
    <lineage>
        <taxon>Bacteria</taxon>
        <taxon>Pseudomonadati</taxon>
        <taxon>Pseudomonadota</taxon>
        <taxon>Gammaproteobacteria</taxon>
        <taxon>Moraxellales</taxon>
        <taxon>Moraxellaceae</taxon>
        <taxon>Alkanindiges</taxon>
    </lineage>
</organism>
<dbReference type="OrthoDB" id="6712732at2"/>
<evidence type="ECO:0000313" key="3">
    <source>
        <dbReference type="EMBL" id="TEU26435.1"/>
    </source>
</evidence>
<evidence type="ECO:0000256" key="2">
    <source>
        <dbReference type="SAM" id="SignalP"/>
    </source>
</evidence>
<accession>A0A4Y7XCI8</accession>
<dbReference type="Proteomes" id="UP000297834">
    <property type="component" value="Unassembled WGS sequence"/>
</dbReference>
<comment type="caution">
    <text evidence="3">The sequence shown here is derived from an EMBL/GenBank/DDBJ whole genome shotgun (WGS) entry which is preliminary data.</text>
</comment>
<feature type="region of interest" description="Disordered" evidence="1">
    <location>
        <begin position="52"/>
        <end position="88"/>
    </location>
</feature>
<feature type="compositionally biased region" description="Polar residues" evidence="1">
    <location>
        <begin position="70"/>
        <end position="88"/>
    </location>
</feature>
<gene>
    <name evidence="3" type="ORF">E2B99_08310</name>
</gene>
<dbReference type="STRING" id="1120977.GCA_000619845_03086"/>
<evidence type="ECO:0000256" key="1">
    <source>
        <dbReference type="SAM" id="MobiDB-lite"/>
    </source>
</evidence>
<dbReference type="AlphaFoldDB" id="A0A4Y7XCI8"/>
<sequence>MKVFIVVLMAILLPLQAAWSAAAVFCQHESRTTWHWGHHQHSIDAACQQSNFNPSVDNKSTDSKAGSAISKLSAQQNQNPDLKKNTGSHAFTLVNHSDYLTVNQPGLNSSPQVGLVQPVMQEHQAVRLSLSPALYQSPVLEPPKPPLWPA</sequence>
<protein>
    <recommendedName>
        <fullName evidence="5">Cation transporter</fullName>
    </recommendedName>
</protein>
<feature type="signal peptide" evidence="2">
    <location>
        <begin position="1"/>
        <end position="17"/>
    </location>
</feature>
<name>A0A4Y7XCI8_9GAMM</name>
<reference evidence="3 4" key="1">
    <citation type="submission" date="2019-03" db="EMBL/GenBank/DDBJ databases">
        <title>Alkanindiges illinoisensis: a potential pathogenic isolated from ascites of a gastric cancer patient with abdominal metastasis.</title>
        <authorList>
            <person name="Hu X."/>
            <person name="Yang B."/>
            <person name="Yan X."/>
            <person name="Lin L."/>
            <person name="Zhao H."/>
            <person name="Zhou F."/>
            <person name="Su B."/>
            <person name="Chen J."/>
            <person name="Rui Y."/>
            <person name="Wang Q."/>
            <person name="Zheng L."/>
        </authorList>
    </citation>
    <scope>NUCLEOTIDE SEQUENCE [LARGE SCALE GENOMIC DNA]</scope>
    <source>
        <strain evidence="3 4">NFYY 23406</strain>
    </source>
</reference>
<dbReference type="RefSeq" id="WP_134244525.1">
    <property type="nucleotide sequence ID" value="NZ_SNTY01000028.1"/>
</dbReference>
<proteinExistence type="predicted"/>
<evidence type="ECO:0008006" key="5">
    <source>
        <dbReference type="Google" id="ProtNLM"/>
    </source>
</evidence>
<keyword evidence="2" id="KW-0732">Signal</keyword>
<keyword evidence="4" id="KW-1185">Reference proteome</keyword>
<dbReference type="EMBL" id="SNTY01000028">
    <property type="protein sequence ID" value="TEU26435.1"/>
    <property type="molecule type" value="Genomic_DNA"/>
</dbReference>
<feature type="chain" id="PRO_5021330606" description="Cation transporter" evidence="2">
    <location>
        <begin position="18"/>
        <end position="150"/>
    </location>
</feature>
<evidence type="ECO:0000313" key="4">
    <source>
        <dbReference type="Proteomes" id="UP000297834"/>
    </source>
</evidence>